<organism evidence="1 2">
    <name type="scientific">Streptomyces lincolnensis</name>
    <dbReference type="NCBI Taxonomy" id="1915"/>
    <lineage>
        <taxon>Bacteria</taxon>
        <taxon>Bacillati</taxon>
        <taxon>Actinomycetota</taxon>
        <taxon>Actinomycetes</taxon>
        <taxon>Kitasatosporales</taxon>
        <taxon>Streptomycetaceae</taxon>
        <taxon>Streptomyces</taxon>
    </lineage>
</organism>
<dbReference type="PANTHER" id="PTHR36221">
    <property type="entry name" value="DUF742 DOMAIN-CONTAINING PROTEIN"/>
    <property type="match status" value="1"/>
</dbReference>
<evidence type="ECO:0000313" key="1">
    <source>
        <dbReference type="EMBL" id="ANS68735.1"/>
    </source>
</evidence>
<dbReference type="InterPro" id="IPR007995">
    <property type="entry name" value="DUF742"/>
</dbReference>
<protein>
    <submittedName>
        <fullName evidence="1">Uncharacterized protein</fullName>
    </submittedName>
</protein>
<dbReference type="KEGG" id="sls:SLINC_6511"/>
<dbReference type="STRING" id="1915.SLINC_6511"/>
<name>A0A1B1MJD1_STRLN</name>
<dbReference type="RefSeq" id="WP_067441727.1">
    <property type="nucleotide sequence ID" value="NZ_CP016438.1"/>
</dbReference>
<dbReference type="OrthoDB" id="4292571at2"/>
<sequence>MADGRTPPGAGDPGPDPVGPAPAVRPFLVTAGRVAPSASDRTMPVETQVVATAEGLAELDGLAFEQHDIVAACRRPQSIAEIAARLRLHLNVVRILAEDLRAAGQLTVHVPDTGATHDASVLRRLIEGLRAIPDSRGVLRDTD</sequence>
<accession>A0A1B1MJD1</accession>
<proteinExistence type="predicted"/>
<dbReference type="AlphaFoldDB" id="A0A1B1MJD1"/>
<dbReference type="Pfam" id="PF05331">
    <property type="entry name" value="DUF742"/>
    <property type="match status" value="1"/>
</dbReference>
<keyword evidence="2" id="KW-1185">Reference proteome</keyword>
<reference evidence="1 2" key="1">
    <citation type="submission" date="2016-07" db="EMBL/GenBank/DDBJ databases">
        <title>Enhancement of antibiotic productionsby engineered nitrateutilization in actinobacteria.</title>
        <authorList>
            <person name="Meng S.C."/>
        </authorList>
    </citation>
    <scope>NUCLEOTIDE SEQUENCE [LARGE SCALE GENOMIC DNA]</scope>
    <source>
        <strain evidence="1 2">NRRL 2936</strain>
    </source>
</reference>
<gene>
    <name evidence="1" type="ORF">SLINC_6511</name>
</gene>
<dbReference type="Proteomes" id="UP000092598">
    <property type="component" value="Chromosome"/>
</dbReference>
<dbReference type="EMBL" id="CP016438">
    <property type="protein sequence ID" value="ANS68735.1"/>
    <property type="molecule type" value="Genomic_DNA"/>
</dbReference>
<dbReference type="PANTHER" id="PTHR36221:SF1">
    <property type="entry name" value="DUF742 DOMAIN-CONTAINING PROTEIN"/>
    <property type="match status" value="1"/>
</dbReference>
<dbReference type="PATRIC" id="fig|1915.4.peg.7187"/>
<evidence type="ECO:0000313" key="2">
    <source>
        <dbReference type="Proteomes" id="UP000092598"/>
    </source>
</evidence>